<feature type="transmembrane region" description="Helical" evidence="1">
    <location>
        <begin position="12"/>
        <end position="30"/>
    </location>
</feature>
<evidence type="ECO:0000313" key="2">
    <source>
        <dbReference type="EMBL" id="BAG29939.1"/>
    </source>
</evidence>
<keyword evidence="1" id="KW-0472">Membrane</keyword>
<dbReference type="RefSeq" id="WP_012398660.1">
    <property type="nucleotide sequence ID" value="NC_010617.1"/>
</dbReference>
<feature type="transmembrane region" description="Helical" evidence="1">
    <location>
        <begin position="88"/>
        <end position="109"/>
    </location>
</feature>
<dbReference type="Proteomes" id="UP000008838">
    <property type="component" value="Chromosome"/>
</dbReference>
<feature type="transmembrane region" description="Helical" evidence="1">
    <location>
        <begin position="60"/>
        <end position="82"/>
    </location>
</feature>
<sequence>MRADGKRSTLRWWAAAVIVLAVLTVVLLPLPGTSKTWIIAVLAFAAVFTVLEAGSMGRILAALMIALLTLYLGLSFQRAWLLLGTEGWVPRLLGVAMLVIPAVGVWAMLREIIFGARAQRLGGELAARGELPADDLPRRPSGRFVRSAADEHFDVVRREVEARPEDWGGWYRLSLAYSASGDGRRARGAMRTAIALHRGEDPAAVLQRSGR</sequence>
<dbReference type="OrthoDB" id="4485518at2"/>
<feature type="transmembrane region" description="Helical" evidence="1">
    <location>
        <begin position="36"/>
        <end position="53"/>
    </location>
</feature>
<dbReference type="AlphaFoldDB" id="B2GKI0"/>
<protein>
    <submittedName>
        <fullName evidence="2">Hypothetical membrane protein</fullName>
    </submittedName>
</protein>
<dbReference type="KEGG" id="krh:KRH_15920"/>
<proteinExistence type="predicted"/>
<evidence type="ECO:0000256" key="1">
    <source>
        <dbReference type="SAM" id="Phobius"/>
    </source>
</evidence>
<keyword evidence="1" id="KW-1133">Transmembrane helix</keyword>
<dbReference type="HOGENOM" id="CLU_1303543_0_0_11"/>
<dbReference type="STRING" id="378753.KRH_15920"/>
<dbReference type="EMBL" id="AP009152">
    <property type="protein sequence ID" value="BAG29939.1"/>
    <property type="molecule type" value="Genomic_DNA"/>
</dbReference>
<name>B2GKI0_KOCRD</name>
<gene>
    <name evidence="2" type="ordered locus">KRH_15920</name>
</gene>
<keyword evidence="3" id="KW-1185">Reference proteome</keyword>
<organism evidence="2 3">
    <name type="scientific">Kocuria rhizophila (strain ATCC 9341 / DSM 348 / NBRC 103217 / DC2201)</name>
    <dbReference type="NCBI Taxonomy" id="378753"/>
    <lineage>
        <taxon>Bacteria</taxon>
        <taxon>Bacillati</taxon>
        <taxon>Actinomycetota</taxon>
        <taxon>Actinomycetes</taxon>
        <taxon>Micrococcales</taxon>
        <taxon>Micrococcaceae</taxon>
        <taxon>Kocuria</taxon>
    </lineage>
</organism>
<accession>B2GKI0</accession>
<evidence type="ECO:0000313" key="3">
    <source>
        <dbReference type="Proteomes" id="UP000008838"/>
    </source>
</evidence>
<keyword evidence="1" id="KW-0812">Transmembrane</keyword>
<dbReference type="eggNOG" id="COG5010">
    <property type="taxonomic scope" value="Bacteria"/>
</dbReference>
<reference evidence="2 3" key="1">
    <citation type="journal article" date="2008" name="J. Bacteriol.">
        <title>Complete genome sequence of the soil actinomycete Kocuria rhizophila.</title>
        <authorList>
            <person name="Takarada H."/>
            <person name="Sekine M."/>
            <person name="Kosugi H."/>
            <person name="Matsuo Y."/>
            <person name="Fujisawa T."/>
            <person name="Omata S."/>
            <person name="Kishi E."/>
            <person name="Shimizu A."/>
            <person name="Tsukatani N."/>
            <person name="Tanikawa S."/>
            <person name="Fujita N."/>
            <person name="Harayama S."/>
        </authorList>
    </citation>
    <scope>NUCLEOTIDE SEQUENCE [LARGE SCALE GENOMIC DNA]</scope>
    <source>
        <strain evidence="3">ATCC 9341 / DSM 348 / NBRC 103217 / DC2201</strain>
    </source>
</reference>